<proteinExistence type="predicted"/>
<dbReference type="InterPro" id="IPR038991">
    <property type="entry name" value="CAAP1"/>
</dbReference>
<keyword evidence="2" id="KW-1185">Reference proteome</keyword>
<dbReference type="PANTHER" id="PTHR14740">
    <property type="entry name" value="CASPASE ACTIVITY AND APOPTOSIS INHIBITOR 1"/>
    <property type="match status" value="1"/>
</dbReference>
<organism evidence="2 3">
    <name type="scientific">Sitophilus oryzae</name>
    <name type="common">Rice weevil</name>
    <name type="synonym">Curculio oryzae</name>
    <dbReference type="NCBI Taxonomy" id="7048"/>
    <lineage>
        <taxon>Eukaryota</taxon>
        <taxon>Metazoa</taxon>
        <taxon>Ecdysozoa</taxon>
        <taxon>Arthropoda</taxon>
        <taxon>Hexapoda</taxon>
        <taxon>Insecta</taxon>
        <taxon>Pterygota</taxon>
        <taxon>Neoptera</taxon>
        <taxon>Endopterygota</taxon>
        <taxon>Coleoptera</taxon>
        <taxon>Polyphaga</taxon>
        <taxon>Cucujiformia</taxon>
        <taxon>Curculionidae</taxon>
        <taxon>Dryophthorinae</taxon>
        <taxon>Sitophilus</taxon>
    </lineage>
</organism>
<feature type="compositionally biased region" description="Basic and acidic residues" evidence="1">
    <location>
        <begin position="278"/>
        <end position="290"/>
    </location>
</feature>
<dbReference type="KEGG" id="soy:115891073"/>
<dbReference type="GeneID" id="115891073"/>
<dbReference type="GO" id="GO:0008168">
    <property type="term" value="F:methyltransferase activity"/>
    <property type="evidence" value="ECO:0007669"/>
    <property type="project" value="UniProtKB-KW"/>
</dbReference>
<feature type="compositionally biased region" description="Basic and acidic residues" evidence="1">
    <location>
        <begin position="305"/>
        <end position="319"/>
    </location>
</feature>
<feature type="region of interest" description="Disordered" evidence="1">
    <location>
        <begin position="216"/>
        <end position="368"/>
    </location>
</feature>
<protein>
    <submittedName>
        <fullName evidence="3">rRNA methyltransferase 2, mitochondrial isoform X1</fullName>
    </submittedName>
</protein>
<dbReference type="GO" id="GO:0042981">
    <property type="term" value="P:regulation of apoptotic process"/>
    <property type="evidence" value="ECO:0007669"/>
    <property type="project" value="InterPro"/>
</dbReference>
<keyword evidence="3" id="KW-0489">Methyltransferase</keyword>
<feature type="compositionally biased region" description="Polar residues" evidence="1">
    <location>
        <begin position="328"/>
        <end position="338"/>
    </location>
</feature>
<dbReference type="Pfam" id="PF15335">
    <property type="entry name" value="CAAP1"/>
    <property type="match status" value="1"/>
</dbReference>
<gene>
    <name evidence="3" type="primary">LOC115891073</name>
</gene>
<keyword evidence="3" id="KW-0808">Transferase</keyword>
<feature type="compositionally biased region" description="Acidic residues" evidence="1">
    <location>
        <begin position="236"/>
        <end position="245"/>
    </location>
</feature>
<feature type="region of interest" description="Disordered" evidence="1">
    <location>
        <begin position="380"/>
        <end position="414"/>
    </location>
</feature>
<dbReference type="OrthoDB" id="10064012at2759"/>
<dbReference type="InParanoid" id="A0A6J2YVM7"/>
<dbReference type="GO" id="GO:0032259">
    <property type="term" value="P:methylation"/>
    <property type="evidence" value="ECO:0007669"/>
    <property type="project" value="UniProtKB-KW"/>
</dbReference>
<accession>A0A6J2YVM7</accession>
<evidence type="ECO:0000313" key="3">
    <source>
        <dbReference type="RefSeq" id="XP_030767337.1"/>
    </source>
</evidence>
<dbReference type="PANTHER" id="PTHR14740:SF3">
    <property type="entry name" value="CASPASE ACTIVITY AND APOPTOSIS INHIBITOR 1"/>
    <property type="match status" value="1"/>
</dbReference>
<dbReference type="RefSeq" id="XP_030767337.1">
    <property type="nucleotide sequence ID" value="XM_030911477.1"/>
</dbReference>
<sequence length="474" mass="54240">MYSSKHKHLNGERLKKSKKDKKLSSLINNSDSDTGEESEHELSYYIGDRVKLMKEVLKIVKPRKIFAMAPDCMRNMDKDEINSMLLEELLGISNKRLKYIFEGKNLDEESSTDEDQPVDVISLDDISDDDFVIISDEEGQINKSEKRKKIKEELKEKSRKVKKEKLDKIDANNKNKVKSKNKNVSAEKEPVGEENLMSVLELLELQARARAIRSQLELENRKKKEHKDISEPAQNIEDEDDDEIIIEVPKEEEIVIPSSDSENEKNDDYSSQSNSKHNVQELDNRPREIENTEELLVESASSEPKNLKDVIDINAGKDDSQEEIMAVSSESNIPSDNTKLIKDGEDMPTSSNGDTQVPESEETKQCEKTSKIKCECYKDDDDVSNTDVVSSINNDDDSQSNDETTKNESKEKKLRHLKNKLESYKKEMAVHQNIKILEDIVVKEKADQNNQVLEENDDLVINVDQDDLDCIICD</sequence>
<reference evidence="3" key="1">
    <citation type="submission" date="2025-08" db="UniProtKB">
        <authorList>
            <consortium name="RefSeq"/>
        </authorList>
    </citation>
    <scope>IDENTIFICATION</scope>
    <source>
        <tissue evidence="3">Gonads</tissue>
    </source>
</reference>
<dbReference type="AlphaFoldDB" id="A0A6J2YVM7"/>
<feature type="compositionally biased region" description="Basic and acidic residues" evidence="1">
    <location>
        <begin position="216"/>
        <end position="230"/>
    </location>
</feature>
<evidence type="ECO:0000256" key="1">
    <source>
        <dbReference type="SAM" id="MobiDB-lite"/>
    </source>
</evidence>
<name>A0A6J2YVM7_SITOR</name>
<dbReference type="Proteomes" id="UP000504635">
    <property type="component" value="Unplaced"/>
</dbReference>
<feature type="compositionally biased region" description="Basic and acidic residues" evidence="1">
    <location>
        <begin position="164"/>
        <end position="173"/>
    </location>
</feature>
<evidence type="ECO:0000313" key="2">
    <source>
        <dbReference type="Proteomes" id="UP000504635"/>
    </source>
</evidence>
<feature type="region of interest" description="Disordered" evidence="1">
    <location>
        <begin position="1"/>
        <end position="40"/>
    </location>
</feature>
<feature type="region of interest" description="Disordered" evidence="1">
    <location>
        <begin position="157"/>
        <end position="190"/>
    </location>
</feature>
<feature type="compositionally biased region" description="Polar residues" evidence="1">
    <location>
        <begin position="348"/>
        <end position="358"/>
    </location>
</feature>